<proteinExistence type="predicted"/>
<reference evidence="1 2" key="1">
    <citation type="submission" date="2014-08" db="EMBL/GenBank/DDBJ databases">
        <title>Genome sequences of NCPPB Pectobacterium isolates.</title>
        <authorList>
            <person name="Glover R.H."/>
            <person name="Sapp M."/>
            <person name="Elphinstone J."/>
        </authorList>
    </citation>
    <scope>NUCLEOTIDE SEQUENCE [LARGE SCALE GENOMIC DNA]</scope>
    <source>
        <strain evidence="1 2">NCPPB3841</strain>
    </source>
</reference>
<dbReference type="EMBL" id="JQOF01000097">
    <property type="protein sequence ID" value="KGA39006.1"/>
    <property type="molecule type" value="Genomic_DNA"/>
</dbReference>
<comment type="caution">
    <text evidence="1">The sequence shown here is derived from an EMBL/GenBank/DDBJ whole genome shotgun (WGS) entry which is preliminary data.</text>
</comment>
<sequence>MPIFRESGGSFAPVKRIDINDAGVIKRVAAAWIVDEGVFKKLFPTEPVDMADSDIFDIEKTAIDWGAGGSVNEKYWSFNFAILAAAGISLKRTVSSRVTVKIGGAAQVVRYLVGGWGGAETRADGIADNAVSVHPGDPTSLRLGWQQEFRAIHILYDQALVGSVTDIRIELTDASGGSYFYDTSATLIAI</sequence>
<keyword evidence="2" id="KW-1185">Reference proteome</keyword>
<evidence type="ECO:0000313" key="1">
    <source>
        <dbReference type="EMBL" id="KGA39006.1"/>
    </source>
</evidence>
<dbReference type="Proteomes" id="UP000029447">
    <property type="component" value="Unassembled WGS sequence"/>
</dbReference>
<evidence type="ECO:0000313" key="2">
    <source>
        <dbReference type="Proteomes" id="UP000029447"/>
    </source>
</evidence>
<protein>
    <submittedName>
        <fullName evidence="1">Uncharacterized protein</fullName>
    </submittedName>
</protein>
<accession>A0ABR4VI50</accession>
<name>A0ABR4VI50_9GAMM</name>
<organism evidence="1 2">
    <name type="scientific">Pectobacterium odoriferum</name>
    <dbReference type="NCBI Taxonomy" id="78398"/>
    <lineage>
        <taxon>Bacteria</taxon>
        <taxon>Pseudomonadati</taxon>
        <taxon>Pseudomonadota</taxon>
        <taxon>Gammaproteobacteria</taxon>
        <taxon>Enterobacterales</taxon>
        <taxon>Pectobacteriaceae</taxon>
        <taxon>Pectobacterium</taxon>
    </lineage>
</organism>
<gene>
    <name evidence="1" type="ORF">KU75_25285</name>
</gene>